<dbReference type="Proteomes" id="UP000499080">
    <property type="component" value="Unassembled WGS sequence"/>
</dbReference>
<gene>
    <name evidence="2" type="ORF">AVEN_81470_1</name>
</gene>
<evidence type="ECO:0000313" key="3">
    <source>
        <dbReference type="Proteomes" id="UP000499080"/>
    </source>
</evidence>
<feature type="compositionally biased region" description="Basic and acidic residues" evidence="1">
    <location>
        <begin position="89"/>
        <end position="99"/>
    </location>
</feature>
<name>A0A4Y2E331_ARAVE</name>
<protein>
    <submittedName>
        <fullName evidence="2">Uncharacterized protein</fullName>
    </submittedName>
</protein>
<feature type="region of interest" description="Disordered" evidence="1">
    <location>
        <begin position="75"/>
        <end position="99"/>
    </location>
</feature>
<comment type="caution">
    <text evidence="2">The sequence shown here is derived from an EMBL/GenBank/DDBJ whole genome shotgun (WGS) entry which is preliminary data.</text>
</comment>
<reference evidence="2 3" key="1">
    <citation type="journal article" date="2019" name="Sci. Rep.">
        <title>Orb-weaving spider Araneus ventricosus genome elucidates the spidroin gene catalogue.</title>
        <authorList>
            <person name="Kono N."/>
            <person name="Nakamura H."/>
            <person name="Ohtoshi R."/>
            <person name="Moran D.A.P."/>
            <person name="Shinohara A."/>
            <person name="Yoshida Y."/>
            <person name="Fujiwara M."/>
            <person name="Mori M."/>
            <person name="Tomita M."/>
            <person name="Arakawa K."/>
        </authorList>
    </citation>
    <scope>NUCLEOTIDE SEQUENCE [LARGE SCALE GENOMIC DNA]</scope>
</reference>
<evidence type="ECO:0000256" key="1">
    <source>
        <dbReference type="SAM" id="MobiDB-lite"/>
    </source>
</evidence>
<evidence type="ECO:0000313" key="2">
    <source>
        <dbReference type="EMBL" id="GBM22709.1"/>
    </source>
</evidence>
<sequence length="99" mass="10974">MKCKRKSRTSLAHICNRHEQQSGTETGILIAIAGHVSTIPAGGTSRHRSEGNSTPHQYYTHWVSENLFIYPEPSGPRSRVAATPGGRKNSAEWHLKKIL</sequence>
<dbReference type="EMBL" id="BGPR01000485">
    <property type="protein sequence ID" value="GBM22709.1"/>
    <property type="molecule type" value="Genomic_DNA"/>
</dbReference>
<organism evidence="2 3">
    <name type="scientific">Araneus ventricosus</name>
    <name type="common">Orbweaver spider</name>
    <name type="synonym">Epeira ventricosa</name>
    <dbReference type="NCBI Taxonomy" id="182803"/>
    <lineage>
        <taxon>Eukaryota</taxon>
        <taxon>Metazoa</taxon>
        <taxon>Ecdysozoa</taxon>
        <taxon>Arthropoda</taxon>
        <taxon>Chelicerata</taxon>
        <taxon>Arachnida</taxon>
        <taxon>Araneae</taxon>
        <taxon>Araneomorphae</taxon>
        <taxon>Entelegynae</taxon>
        <taxon>Araneoidea</taxon>
        <taxon>Araneidae</taxon>
        <taxon>Araneus</taxon>
    </lineage>
</organism>
<accession>A0A4Y2E331</accession>
<proteinExistence type="predicted"/>
<keyword evidence="3" id="KW-1185">Reference proteome</keyword>
<dbReference type="AlphaFoldDB" id="A0A4Y2E331"/>